<dbReference type="AntiFam" id="ANF00095">
    <property type="entry name" value="Shadow ORF (opposite ABC transporters)"/>
</dbReference>
<proteinExistence type="predicted"/>
<dbReference type="AlphaFoldDB" id="A0A3S5DFL3"/>
<name>A0A3S5DFL3_SERRU</name>
<accession>A0A3S5DFL3</accession>
<protein>
    <submittedName>
        <fullName evidence="1">Uncharacterized protein</fullName>
    </submittedName>
</protein>
<organism evidence="1 2">
    <name type="scientific">Serratia rubidaea</name>
    <name type="common">Serratia marinorubra</name>
    <dbReference type="NCBI Taxonomy" id="61652"/>
    <lineage>
        <taxon>Bacteria</taxon>
        <taxon>Pseudomonadati</taxon>
        <taxon>Pseudomonadota</taxon>
        <taxon>Gammaproteobacteria</taxon>
        <taxon>Enterobacterales</taxon>
        <taxon>Yersiniaceae</taxon>
        <taxon>Serratia</taxon>
    </lineage>
</organism>
<reference evidence="1 2" key="1">
    <citation type="submission" date="2018-12" db="EMBL/GenBank/DDBJ databases">
        <authorList>
            <consortium name="Pathogen Informatics"/>
        </authorList>
    </citation>
    <scope>NUCLEOTIDE SEQUENCE [LARGE SCALE GENOMIC DNA]</scope>
    <source>
        <strain evidence="1 2">NCTC9419</strain>
    </source>
</reference>
<gene>
    <name evidence="1" type="ORF">NCTC9419_05167</name>
</gene>
<dbReference type="EMBL" id="LR134155">
    <property type="protein sequence ID" value="VEA73534.1"/>
    <property type="molecule type" value="Genomic_DNA"/>
</dbReference>
<sequence>MICERIDISSEAQCLIGDDHLRLQDQRPRQRHALFLAGGQHMRVIIGVSGSMPTWRSVWFDAPLALQRFQIGIHPQRASRI</sequence>
<dbReference type="Proteomes" id="UP000271603">
    <property type="component" value="Chromosome"/>
</dbReference>
<evidence type="ECO:0000313" key="2">
    <source>
        <dbReference type="Proteomes" id="UP000271603"/>
    </source>
</evidence>
<evidence type="ECO:0000313" key="1">
    <source>
        <dbReference type="EMBL" id="VEA73534.1"/>
    </source>
</evidence>